<keyword evidence="3 6" id="KW-0812">Transmembrane</keyword>
<gene>
    <name evidence="8" type="ORF">CLOHYLEM_06251</name>
</gene>
<dbReference type="Pfam" id="PF04138">
    <property type="entry name" value="GtrA_DPMS_TM"/>
    <property type="match status" value="1"/>
</dbReference>
<evidence type="ECO:0000256" key="6">
    <source>
        <dbReference type="SAM" id="Phobius"/>
    </source>
</evidence>
<evidence type="ECO:0000256" key="5">
    <source>
        <dbReference type="ARBA" id="ARBA00023136"/>
    </source>
</evidence>
<dbReference type="InterPro" id="IPR051401">
    <property type="entry name" value="GtrA_CellWall_Glycosyl"/>
</dbReference>
<proteinExistence type="inferred from homology"/>
<keyword evidence="4 6" id="KW-1133">Transmembrane helix</keyword>
<dbReference type="Proteomes" id="UP000004893">
    <property type="component" value="Unassembled WGS sequence"/>
</dbReference>
<dbReference type="PANTHER" id="PTHR38459">
    <property type="entry name" value="PROPHAGE BACTOPRENOL-LINKED GLUCOSE TRANSLOCASE HOMOLOG"/>
    <property type="match status" value="1"/>
</dbReference>
<evidence type="ECO:0000256" key="1">
    <source>
        <dbReference type="ARBA" id="ARBA00004141"/>
    </source>
</evidence>
<evidence type="ECO:0000256" key="2">
    <source>
        <dbReference type="ARBA" id="ARBA00009399"/>
    </source>
</evidence>
<feature type="transmembrane region" description="Helical" evidence="6">
    <location>
        <begin position="148"/>
        <end position="167"/>
    </location>
</feature>
<dbReference type="InterPro" id="IPR007267">
    <property type="entry name" value="GtrA_DPMS_TM"/>
</dbReference>
<dbReference type="HOGENOM" id="CLU_083873_4_1_9"/>
<evidence type="ECO:0000313" key="8">
    <source>
        <dbReference type="EMBL" id="EEG73569.1"/>
    </source>
</evidence>
<feature type="transmembrane region" description="Helical" evidence="6">
    <location>
        <begin position="114"/>
        <end position="136"/>
    </location>
</feature>
<comment type="similarity">
    <text evidence="2">Belongs to the GtrA family.</text>
</comment>
<comment type="subcellular location">
    <subcellularLocation>
        <location evidence="1">Membrane</location>
        <topology evidence="1">Multi-pass membrane protein</topology>
    </subcellularLocation>
</comment>
<evidence type="ECO:0000259" key="7">
    <source>
        <dbReference type="Pfam" id="PF04138"/>
    </source>
</evidence>
<dbReference type="STRING" id="553973.CLOHYLEM_06251"/>
<comment type="caution">
    <text evidence="8">The sequence shown here is derived from an EMBL/GenBank/DDBJ whole genome shotgun (WGS) entry which is preliminary data.</text>
</comment>
<dbReference type="AlphaFoldDB" id="C0C2E5"/>
<evidence type="ECO:0000256" key="4">
    <source>
        <dbReference type="ARBA" id="ARBA00022989"/>
    </source>
</evidence>
<name>C0C2E5_9FIRM</name>
<feature type="transmembrane region" description="Helical" evidence="6">
    <location>
        <begin position="77"/>
        <end position="94"/>
    </location>
</feature>
<dbReference type="GO" id="GO:0005886">
    <property type="term" value="C:plasma membrane"/>
    <property type="evidence" value="ECO:0007669"/>
    <property type="project" value="TreeGrafter"/>
</dbReference>
<evidence type="ECO:0000256" key="3">
    <source>
        <dbReference type="ARBA" id="ARBA00022692"/>
    </source>
</evidence>
<keyword evidence="9" id="KW-1185">Reference proteome</keyword>
<keyword evidence="5 6" id="KW-0472">Membrane</keyword>
<dbReference type="eggNOG" id="ENOG5032UFQ">
    <property type="taxonomic scope" value="Bacteria"/>
</dbReference>
<evidence type="ECO:0000313" key="9">
    <source>
        <dbReference type="Proteomes" id="UP000004893"/>
    </source>
</evidence>
<reference evidence="8" key="1">
    <citation type="submission" date="2009-02" db="EMBL/GenBank/DDBJ databases">
        <authorList>
            <person name="Fulton L."/>
            <person name="Clifton S."/>
            <person name="Fulton B."/>
            <person name="Xu J."/>
            <person name="Minx P."/>
            <person name="Pepin K.H."/>
            <person name="Johnson M."/>
            <person name="Bhonagiri V."/>
            <person name="Nash W.E."/>
            <person name="Mardis E.R."/>
            <person name="Wilson R.K."/>
        </authorList>
    </citation>
    <scope>NUCLEOTIDE SEQUENCE [LARGE SCALE GENOMIC DNA]</scope>
    <source>
        <strain evidence="8">DSM 15053</strain>
    </source>
</reference>
<dbReference type="PANTHER" id="PTHR38459:SF1">
    <property type="entry name" value="PROPHAGE BACTOPRENOL-LINKED GLUCOSE TRANSLOCASE HOMOLOG"/>
    <property type="match status" value="1"/>
</dbReference>
<organism evidence="8 9">
    <name type="scientific">[Clostridium] hylemonae DSM 15053</name>
    <dbReference type="NCBI Taxonomy" id="553973"/>
    <lineage>
        <taxon>Bacteria</taxon>
        <taxon>Bacillati</taxon>
        <taxon>Bacillota</taxon>
        <taxon>Clostridia</taxon>
        <taxon>Lachnospirales</taxon>
        <taxon>Lachnospiraceae</taxon>
    </lineage>
</organism>
<dbReference type="EMBL" id="ABYI02000023">
    <property type="protein sequence ID" value="EEG73569.1"/>
    <property type="molecule type" value="Genomic_DNA"/>
</dbReference>
<reference evidence="8" key="2">
    <citation type="submission" date="2013-06" db="EMBL/GenBank/DDBJ databases">
        <title>Draft genome sequence of Clostridium hylemonae (DSM 15053).</title>
        <authorList>
            <person name="Sudarsanam P."/>
            <person name="Ley R."/>
            <person name="Guruge J."/>
            <person name="Turnbaugh P.J."/>
            <person name="Mahowald M."/>
            <person name="Liep D."/>
            <person name="Gordon J."/>
        </authorList>
    </citation>
    <scope>NUCLEOTIDE SEQUENCE</scope>
    <source>
        <strain evidence="8">DSM 15053</strain>
    </source>
</reference>
<feature type="domain" description="GtrA/DPMS transmembrane" evidence="7">
    <location>
        <begin position="42"/>
        <end position="167"/>
    </location>
</feature>
<protein>
    <submittedName>
        <fullName evidence="8">GtrA-like protein</fullName>
    </submittedName>
</protein>
<sequence>MMKNIGIFIWRILENIVRFIIIKIFHMKLTDNDWDKIEQFIRFGIVGFSNTIISYSIYAAILLFLQKNKLIPRIDYILAQFIAFSLSVLWSFYWNRKCVFNAENENIFWPRALLKTYISYGFTGIVLNSILSIVWVRCFGMPKIIAPIINLLISVPLNFVLNKFWAFKKNDD</sequence>
<dbReference type="GO" id="GO:0000271">
    <property type="term" value="P:polysaccharide biosynthetic process"/>
    <property type="evidence" value="ECO:0007669"/>
    <property type="project" value="InterPro"/>
</dbReference>
<accession>C0C2E5</accession>
<feature type="transmembrane region" description="Helical" evidence="6">
    <location>
        <begin position="7"/>
        <end position="25"/>
    </location>
</feature>
<dbReference type="RefSeq" id="WP_006443603.1">
    <property type="nucleotide sequence ID" value="NZ_CP036524.1"/>
</dbReference>
<feature type="transmembrane region" description="Helical" evidence="6">
    <location>
        <begin position="45"/>
        <end position="65"/>
    </location>
</feature>